<dbReference type="AlphaFoldDB" id="A0A9X8JJK0"/>
<gene>
    <name evidence="1" type="ORF">CLR69_06340</name>
</gene>
<reference evidence="1 2" key="1">
    <citation type="journal article" date="2018" name="Syst. Appl. Microbiol.">
        <title>Pectobacterium zantedeschiae sp. nov. a new species of a soft rot pathogen isolated from Calla lily (Zantedeschia spp.).</title>
        <authorList>
            <person name="Waleron M."/>
            <person name="Misztak A."/>
            <person name="Waleron M."/>
            <person name="Franczuk M."/>
            <person name="Jonca J."/>
            <person name="Wielgomas B."/>
            <person name="Mikicinski A."/>
            <person name="Popovic T."/>
            <person name="Waleron K."/>
        </authorList>
    </citation>
    <scope>NUCLEOTIDE SEQUENCE [LARGE SCALE GENOMIC DNA]</scope>
    <source>
        <strain evidence="1 2">9M</strain>
    </source>
</reference>
<name>A0A9X8JJK0_9GAMM</name>
<evidence type="ECO:0000313" key="2">
    <source>
        <dbReference type="Proteomes" id="UP001138460"/>
    </source>
</evidence>
<dbReference type="EMBL" id="NWTM01000001">
    <property type="protein sequence ID" value="RYC44632.1"/>
    <property type="molecule type" value="Genomic_DNA"/>
</dbReference>
<organism evidence="1 2">
    <name type="scientific">Pectobacterium zantedeschiae</name>
    <dbReference type="NCBI Taxonomy" id="2034769"/>
    <lineage>
        <taxon>Bacteria</taxon>
        <taxon>Pseudomonadati</taxon>
        <taxon>Pseudomonadota</taxon>
        <taxon>Gammaproteobacteria</taxon>
        <taxon>Enterobacterales</taxon>
        <taxon>Pectobacteriaceae</taxon>
        <taxon>Pectobacterium</taxon>
    </lineage>
</organism>
<sequence>MKPEMSTAVMIERIREMAVSDQDGTLLNQVANRIELLLAAESSMSREMACIRHALDIPPDQSVQSGVVNAFVRLNGEILELRNQLAAELADKCRMDWLISHYVEVRTPLVYGSHALFVAQTVSEDWAEIHATSLREQIDAAMIAAAPQLERKDGDA</sequence>
<keyword evidence="2" id="KW-1185">Reference proteome</keyword>
<accession>A0A9X8JJK0</accession>
<evidence type="ECO:0000313" key="1">
    <source>
        <dbReference type="EMBL" id="RYC44632.1"/>
    </source>
</evidence>
<proteinExistence type="predicted"/>
<dbReference type="RefSeq" id="WP_129711387.1">
    <property type="nucleotide sequence ID" value="NZ_JBEHFA010000003.1"/>
</dbReference>
<dbReference type="OrthoDB" id="6434650at2"/>
<comment type="caution">
    <text evidence="1">The sequence shown here is derived from an EMBL/GenBank/DDBJ whole genome shotgun (WGS) entry which is preliminary data.</text>
</comment>
<dbReference type="Proteomes" id="UP001138460">
    <property type="component" value="Unassembled WGS sequence"/>
</dbReference>
<protein>
    <submittedName>
        <fullName evidence="1">Uncharacterized protein</fullName>
    </submittedName>
</protein>